<comment type="subcellular location">
    <subcellularLocation>
        <location evidence="1">Cell membrane</location>
        <topology evidence="1">Multi-pass membrane protein</topology>
    </subcellularLocation>
</comment>
<comment type="caution">
    <text evidence="8">The sequence shown here is derived from an EMBL/GenBank/DDBJ whole genome shotgun (WGS) entry which is preliminary data.</text>
</comment>
<dbReference type="InterPro" id="IPR050545">
    <property type="entry name" value="Mycobact_MmpL"/>
</dbReference>
<evidence type="ECO:0000313" key="9">
    <source>
        <dbReference type="Proteomes" id="UP000297714"/>
    </source>
</evidence>
<reference evidence="8 9" key="1">
    <citation type="submission" date="2019-04" db="EMBL/GenBank/DDBJ databases">
        <authorList>
            <person name="Poehlein A."/>
            <person name="Bengelsdorf F.R."/>
            <person name="Duerre P."/>
            <person name="Daniel R."/>
        </authorList>
    </citation>
    <scope>NUCLEOTIDE SEQUENCE [LARGE SCALE GENOMIC DNA]</scope>
    <source>
        <strain evidence="8 9">BS-1</strain>
    </source>
</reference>
<evidence type="ECO:0000256" key="2">
    <source>
        <dbReference type="ARBA" id="ARBA00022475"/>
    </source>
</evidence>
<keyword evidence="3 6" id="KW-0812">Transmembrane</keyword>
<dbReference type="Gene3D" id="1.20.1640.10">
    <property type="entry name" value="Multidrug efflux transporter AcrB transmembrane domain"/>
    <property type="match status" value="2"/>
</dbReference>
<protein>
    <submittedName>
        <fullName evidence="8">Putative membrane protein YdgH</fullName>
    </submittedName>
</protein>
<dbReference type="PROSITE" id="PS50156">
    <property type="entry name" value="SSD"/>
    <property type="match status" value="1"/>
</dbReference>
<sequence length="726" mass="80841">MKLQDSKKQSHSIVDFIINKRKHIERFFIVLVIISAFLNSFVGINYDLTKYLPDTTLSQKGISVMKKEFGYPGTARVMIDNVTLYQAKAYKDRIEAVDGVDMVVWADTKKDIYQSGQFIDNKDIDEYYKNGYSVMDITFDEGDTSKKTSKAIDKIKAITGDKGHFIGAAVQNKSLSENLNIEVKKATVICVILILITLLLTTTSWFEPILFLLIMGIAIIINMGTNIFLGEISFLTSSVGPVLQLAVAMDYSIFLIHSFTAERQKGMSLEDAIAVAIRHSAKSILACGVATFFGFIALALMKFSIGFDMGVVLAKGIFCSVATVLFLMPSLIIRWAGLIEKTAHRPFLPPFDKFAKGVFKGRFVFVAIALLVAYPAYVGKGMTDFVYGSQAVGAGMGTKVYEDEQLINKQFGRSNMLLLIVPNTSRVTEKKLVNELDNLKYTKSITSLADKLPDGLPESIIPESITSELHTKNYARILMYIKTKDESKLGFQCSDQIQSIVKKYYPKDSYVVGTTPFTQDIKTTITSDYDFVDALSLLSVAIVVMITFKSLLLPVIILIPIEIAIFINMLFPYLTGNRLIFMGYVIVSCIQLGATVDYAILMTNNFLESRQRLGRKEATIDAIATTTPPLLTSATILTMVGYILYFTSSISAIGDIGHLIGRGTMCGFTLVITVLPALLYIFDKPIKKHMERMDRLREKKEAKQKVLRQNFNSKIPFLNAHNGQSV</sequence>
<evidence type="ECO:0000313" key="8">
    <source>
        <dbReference type="EMBL" id="TGJ76254.1"/>
    </source>
</evidence>
<proteinExistence type="predicted"/>
<evidence type="ECO:0000256" key="1">
    <source>
        <dbReference type="ARBA" id="ARBA00004651"/>
    </source>
</evidence>
<evidence type="ECO:0000256" key="4">
    <source>
        <dbReference type="ARBA" id="ARBA00022989"/>
    </source>
</evidence>
<feature type="transmembrane region" description="Helical" evidence="6">
    <location>
        <begin position="622"/>
        <end position="647"/>
    </location>
</feature>
<accession>A0A4Z0XXU7</accession>
<evidence type="ECO:0000256" key="6">
    <source>
        <dbReference type="SAM" id="Phobius"/>
    </source>
</evidence>
<organism evidence="8 9">
    <name type="scientific">Caproiciproducens galactitolivorans</name>
    <dbReference type="NCBI Taxonomy" id="642589"/>
    <lineage>
        <taxon>Bacteria</taxon>
        <taxon>Bacillati</taxon>
        <taxon>Bacillota</taxon>
        <taxon>Clostridia</taxon>
        <taxon>Eubacteriales</taxon>
        <taxon>Acutalibacteraceae</taxon>
        <taxon>Caproiciproducens</taxon>
    </lineage>
</organism>
<dbReference type="GO" id="GO:0005886">
    <property type="term" value="C:plasma membrane"/>
    <property type="evidence" value="ECO:0007669"/>
    <property type="project" value="UniProtKB-SubCell"/>
</dbReference>
<evidence type="ECO:0000256" key="3">
    <source>
        <dbReference type="ARBA" id="ARBA00022692"/>
    </source>
</evidence>
<feature type="domain" description="SSD" evidence="7">
    <location>
        <begin position="209"/>
        <end position="328"/>
    </location>
</feature>
<feature type="transmembrane region" description="Helical" evidence="6">
    <location>
        <begin position="531"/>
        <end position="548"/>
    </location>
</feature>
<dbReference type="InterPro" id="IPR000731">
    <property type="entry name" value="SSD"/>
</dbReference>
<evidence type="ECO:0000259" key="7">
    <source>
        <dbReference type="PROSITE" id="PS50156"/>
    </source>
</evidence>
<gene>
    <name evidence="8" type="primary">ydgH</name>
    <name evidence="8" type="ORF">CAGA_17180</name>
</gene>
<dbReference type="SUPFAM" id="SSF82866">
    <property type="entry name" value="Multidrug efflux transporter AcrB transmembrane domain"/>
    <property type="match status" value="2"/>
</dbReference>
<dbReference type="OrthoDB" id="9782006at2"/>
<keyword evidence="5 6" id="KW-0472">Membrane</keyword>
<dbReference type="RefSeq" id="WP_135659819.1">
    <property type="nucleotide sequence ID" value="NZ_SRMQ01000007.1"/>
</dbReference>
<dbReference type="PANTHER" id="PTHR33406">
    <property type="entry name" value="MEMBRANE PROTEIN MJ1562-RELATED"/>
    <property type="match status" value="1"/>
</dbReference>
<keyword evidence="9" id="KW-1185">Reference proteome</keyword>
<dbReference type="InterPro" id="IPR004869">
    <property type="entry name" value="MMPL_dom"/>
</dbReference>
<feature type="transmembrane region" description="Helical" evidence="6">
    <location>
        <begin position="555"/>
        <end position="574"/>
    </location>
</feature>
<evidence type="ECO:0000256" key="5">
    <source>
        <dbReference type="ARBA" id="ARBA00023136"/>
    </source>
</evidence>
<dbReference type="AlphaFoldDB" id="A0A4Z0XXU7"/>
<feature type="transmembrane region" description="Helical" evidence="6">
    <location>
        <begin position="186"/>
        <end position="202"/>
    </location>
</feature>
<feature type="transmembrane region" description="Helical" evidence="6">
    <location>
        <begin position="281"/>
        <end position="301"/>
    </location>
</feature>
<feature type="transmembrane region" description="Helical" evidence="6">
    <location>
        <begin position="27"/>
        <end position="46"/>
    </location>
</feature>
<feature type="transmembrane region" description="Helical" evidence="6">
    <location>
        <begin position="580"/>
        <end position="601"/>
    </location>
</feature>
<feature type="transmembrane region" description="Helical" evidence="6">
    <location>
        <begin position="209"/>
        <end position="229"/>
    </location>
</feature>
<feature type="transmembrane region" description="Helical" evidence="6">
    <location>
        <begin position="659"/>
        <end position="682"/>
    </location>
</feature>
<feature type="transmembrane region" description="Helical" evidence="6">
    <location>
        <begin position="313"/>
        <end position="336"/>
    </location>
</feature>
<dbReference type="Pfam" id="PF03176">
    <property type="entry name" value="MMPL"/>
    <property type="match status" value="2"/>
</dbReference>
<feature type="transmembrane region" description="Helical" evidence="6">
    <location>
        <begin position="357"/>
        <end position="377"/>
    </location>
</feature>
<name>A0A4Z0XXU7_9FIRM</name>
<keyword evidence="4 6" id="KW-1133">Transmembrane helix</keyword>
<keyword evidence="2" id="KW-1003">Cell membrane</keyword>
<feature type="transmembrane region" description="Helical" evidence="6">
    <location>
        <begin position="241"/>
        <end position="260"/>
    </location>
</feature>
<dbReference type="PANTHER" id="PTHR33406:SF13">
    <property type="entry name" value="MEMBRANE PROTEIN YDFJ"/>
    <property type="match status" value="1"/>
</dbReference>
<dbReference type="Proteomes" id="UP000297714">
    <property type="component" value="Unassembled WGS sequence"/>
</dbReference>
<dbReference type="EMBL" id="SRMQ01000007">
    <property type="protein sequence ID" value="TGJ76254.1"/>
    <property type="molecule type" value="Genomic_DNA"/>
</dbReference>